<keyword evidence="2" id="KW-1185">Reference proteome</keyword>
<dbReference type="STRING" id="1927124.BST13_35195"/>
<evidence type="ECO:0000313" key="2">
    <source>
        <dbReference type="Proteomes" id="UP000192448"/>
    </source>
</evidence>
<dbReference type="OrthoDB" id="4461286at2"/>
<evidence type="ECO:0000313" key="1">
    <source>
        <dbReference type="EMBL" id="ORA23401.1"/>
    </source>
</evidence>
<sequence length="271" mass="28379">MAYTINPDVTLIPDKAEVWLKLAADVADINTMIPATPDADLEVLGWLFSGLLDDKKGIPLNPSIEKKEYDGFGHPLFRVKLKKGKLETGFTVLEDNAVTRKVVLPGSAPNKIGAPKNVQIYVLYRVVDEDTLQGKRVWVQLTPAPVETKSHGGFIEGELSFAELTVHHTQDANGDVFQVVDASSDDVVKTFTIAAGVTAYTATAGADTTASITTKTANALQTALRGLASVQALPAPGVTVEGPSGGPLVATFTGPITPVSAAGTGGTVTVD</sequence>
<dbReference type="EMBL" id="MVHF01000062">
    <property type="protein sequence ID" value="ORA23401.1"/>
    <property type="molecule type" value="Genomic_DNA"/>
</dbReference>
<accession>A0A1X0A003</accession>
<reference evidence="1 2" key="1">
    <citation type="submission" date="2017-02" db="EMBL/GenBank/DDBJ databases">
        <title>The new phylogeny of genus Mycobacterium.</title>
        <authorList>
            <person name="Tortoli E."/>
            <person name="Trovato A."/>
            <person name="Cirillo D.M."/>
        </authorList>
    </citation>
    <scope>NUCLEOTIDE SEQUENCE [LARGE SCALE GENOMIC DNA]</scope>
    <source>
        <strain evidence="1 2">RW6</strain>
    </source>
</reference>
<gene>
    <name evidence="1" type="ORF">BST13_35195</name>
</gene>
<dbReference type="Proteomes" id="UP000192448">
    <property type="component" value="Unassembled WGS sequence"/>
</dbReference>
<protein>
    <submittedName>
        <fullName evidence="1">Uncharacterized protein</fullName>
    </submittedName>
</protein>
<name>A0A1X0A003_9MYCO</name>
<proteinExistence type="predicted"/>
<organism evidence="1 2">
    <name type="scientific">Mycobacterium aquaticum</name>
    <dbReference type="NCBI Taxonomy" id="1927124"/>
    <lineage>
        <taxon>Bacteria</taxon>
        <taxon>Bacillati</taxon>
        <taxon>Actinomycetota</taxon>
        <taxon>Actinomycetes</taxon>
        <taxon>Mycobacteriales</taxon>
        <taxon>Mycobacteriaceae</taxon>
        <taxon>Mycobacterium</taxon>
    </lineage>
</organism>
<dbReference type="RefSeq" id="WP_083170489.1">
    <property type="nucleotide sequence ID" value="NZ_MVHF01000062.1"/>
</dbReference>
<comment type="caution">
    <text evidence="1">The sequence shown here is derived from an EMBL/GenBank/DDBJ whole genome shotgun (WGS) entry which is preliminary data.</text>
</comment>
<dbReference type="AlphaFoldDB" id="A0A1X0A003"/>